<dbReference type="PANTHER" id="PTHR13771">
    <property type="entry name" value="INTERCELLULAR ADHESION MOLECULE"/>
    <property type="match status" value="1"/>
</dbReference>
<keyword evidence="3" id="KW-1185">Reference proteome</keyword>
<dbReference type="InterPro" id="IPR013768">
    <property type="entry name" value="ICAM_N"/>
</dbReference>
<dbReference type="GO" id="GO:0005886">
    <property type="term" value="C:plasma membrane"/>
    <property type="evidence" value="ECO:0007669"/>
    <property type="project" value="TreeGrafter"/>
</dbReference>
<dbReference type="GO" id="GO:0005178">
    <property type="term" value="F:integrin binding"/>
    <property type="evidence" value="ECO:0007669"/>
    <property type="project" value="InterPro"/>
</dbReference>
<dbReference type="AlphaFoldDB" id="A0A8C9FR85"/>
<proteinExistence type="predicted"/>
<dbReference type="PANTHER" id="PTHR13771:SF9">
    <property type="entry name" value="INTERCELLULAR ADHESION MOLECULE 5"/>
    <property type="match status" value="1"/>
</dbReference>
<evidence type="ECO:0000259" key="1">
    <source>
        <dbReference type="Pfam" id="PF03921"/>
    </source>
</evidence>
<dbReference type="Proteomes" id="UP000694428">
    <property type="component" value="Unplaced"/>
</dbReference>
<dbReference type="GO" id="GO:0007155">
    <property type="term" value="P:cell adhesion"/>
    <property type="evidence" value="ECO:0007669"/>
    <property type="project" value="InterPro"/>
</dbReference>
<evidence type="ECO:0000313" key="2">
    <source>
        <dbReference type="Ensembl" id="ENSPSTP00000019202.1"/>
    </source>
</evidence>
<organism evidence="2 3">
    <name type="scientific">Pavo cristatus</name>
    <name type="common">Indian peafowl</name>
    <name type="synonym">Blue peafowl</name>
    <dbReference type="NCBI Taxonomy" id="9049"/>
    <lineage>
        <taxon>Eukaryota</taxon>
        <taxon>Metazoa</taxon>
        <taxon>Chordata</taxon>
        <taxon>Craniata</taxon>
        <taxon>Vertebrata</taxon>
        <taxon>Euteleostomi</taxon>
        <taxon>Archelosauria</taxon>
        <taxon>Archosauria</taxon>
        <taxon>Dinosauria</taxon>
        <taxon>Saurischia</taxon>
        <taxon>Theropoda</taxon>
        <taxon>Coelurosauria</taxon>
        <taxon>Aves</taxon>
        <taxon>Neognathae</taxon>
        <taxon>Galloanserae</taxon>
        <taxon>Galliformes</taxon>
        <taxon>Phasianidae</taxon>
        <taxon>Phasianinae</taxon>
        <taxon>Pavo</taxon>
    </lineage>
</organism>
<reference evidence="2" key="2">
    <citation type="submission" date="2025-09" db="UniProtKB">
        <authorList>
            <consortium name="Ensembl"/>
        </authorList>
    </citation>
    <scope>IDENTIFICATION</scope>
</reference>
<evidence type="ECO:0000313" key="3">
    <source>
        <dbReference type="Proteomes" id="UP000694428"/>
    </source>
</evidence>
<protein>
    <recommendedName>
        <fullName evidence="1">Intercellular adhesion molecule N-terminal domain-containing protein</fullName>
    </recommendedName>
</protein>
<accession>A0A8C9FR85</accession>
<dbReference type="InterPro" id="IPR047012">
    <property type="entry name" value="ICAM_VCAM"/>
</dbReference>
<sequence>GVLCAPCPHTVALHSLQPYGTNSYLLLVLHSGSLNITCSTSCSDPKEPSGVETSVLYDLLHRNATVVEAMLHNVSEWNSSVQCYFHCGSSRLDQPQLLLISPVKLGHAYNLSCFVPNVSPVRNLSVSLRRGNLTLHTATFWGHSQEKLEDVLVTHKATAQLEDHGQSITCQAVLDLQPYGPLFNNSTAQVLEVYGEVSPLSPCCPSSLTVVTPPLSPCCPHVLPVVTPHCHHSHCHHSLTVAPPLSPCCHHSLTVVTPSMSPHYPHGLTVFTPPPIATLLSSCSTCSVPPLPSPPLSP</sequence>
<dbReference type="SUPFAM" id="SSF48726">
    <property type="entry name" value="Immunoglobulin"/>
    <property type="match status" value="2"/>
</dbReference>
<dbReference type="Pfam" id="PF03921">
    <property type="entry name" value="ICAM_N"/>
    <property type="match status" value="1"/>
</dbReference>
<name>A0A8C9FR85_PAVCR</name>
<feature type="domain" description="Intercellular adhesion molecule N-terminal" evidence="1">
    <location>
        <begin position="28"/>
        <end position="90"/>
    </location>
</feature>
<reference evidence="2" key="1">
    <citation type="submission" date="2025-08" db="UniProtKB">
        <authorList>
            <consortium name="Ensembl"/>
        </authorList>
    </citation>
    <scope>IDENTIFICATION</scope>
</reference>
<dbReference type="Gene3D" id="2.60.40.10">
    <property type="entry name" value="Immunoglobulins"/>
    <property type="match status" value="2"/>
</dbReference>
<dbReference type="Ensembl" id="ENSPSTT00000020120.1">
    <property type="protein sequence ID" value="ENSPSTP00000019202.1"/>
    <property type="gene ID" value="ENSPSTG00000013859.1"/>
</dbReference>
<dbReference type="InterPro" id="IPR036179">
    <property type="entry name" value="Ig-like_dom_sf"/>
</dbReference>
<dbReference type="InterPro" id="IPR013783">
    <property type="entry name" value="Ig-like_fold"/>
</dbReference>